<dbReference type="GO" id="GO:0003677">
    <property type="term" value="F:DNA binding"/>
    <property type="evidence" value="ECO:0007669"/>
    <property type="project" value="InterPro"/>
</dbReference>
<feature type="domain" description="HTH cro/C1-type" evidence="1">
    <location>
        <begin position="20"/>
        <end position="77"/>
    </location>
</feature>
<dbReference type="InterPro" id="IPR001387">
    <property type="entry name" value="Cro/C1-type_HTH"/>
</dbReference>
<evidence type="ECO:0000259" key="1">
    <source>
        <dbReference type="SMART" id="SM00530"/>
    </source>
</evidence>
<organism evidence="2 3">
    <name type="scientific">Aeromonas caviae</name>
    <name type="common">Aeromonas punctata</name>
    <dbReference type="NCBI Taxonomy" id="648"/>
    <lineage>
        <taxon>Bacteria</taxon>
        <taxon>Pseudomonadati</taxon>
        <taxon>Pseudomonadota</taxon>
        <taxon>Gammaproteobacteria</taxon>
        <taxon>Aeromonadales</taxon>
        <taxon>Aeromonadaceae</taxon>
        <taxon>Aeromonas</taxon>
    </lineage>
</organism>
<comment type="caution">
    <text evidence="2">The sequence shown here is derived from an EMBL/GenBank/DDBJ whole genome shotgun (WGS) entry which is preliminary data.</text>
</comment>
<dbReference type="Gene3D" id="1.10.260.40">
    <property type="entry name" value="lambda repressor-like DNA-binding domains"/>
    <property type="match status" value="1"/>
</dbReference>
<dbReference type="SUPFAM" id="SSF47413">
    <property type="entry name" value="lambda repressor-like DNA-binding domains"/>
    <property type="match status" value="1"/>
</dbReference>
<dbReference type="Pfam" id="PF13443">
    <property type="entry name" value="HTH_26"/>
    <property type="match status" value="1"/>
</dbReference>
<dbReference type="InterPro" id="IPR010982">
    <property type="entry name" value="Lambda_DNA-bd_dom_sf"/>
</dbReference>
<dbReference type="AlphaFoldDB" id="A0AA37FXT5"/>
<accession>A0AA37FXT5</accession>
<reference evidence="2" key="1">
    <citation type="submission" date="2021-07" db="EMBL/GenBank/DDBJ databases">
        <title>Draft genome sequence of carbapenem-resistant Aeromonas spp. in Japan.</title>
        <authorList>
            <person name="Maehana S."/>
            <person name="Suzuki M."/>
            <person name="Kitasato H."/>
        </authorList>
    </citation>
    <scope>NUCLEOTIDE SEQUENCE</scope>
    <source>
        <strain evidence="2">KAM351</strain>
    </source>
</reference>
<dbReference type="CDD" id="cd00093">
    <property type="entry name" value="HTH_XRE"/>
    <property type="match status" value="1"/>
</dbReference>
<dbReference type="SMART" id="SM00530">
    <property type="entry name" value="HTH_XRE"/>
    <property type="match status" value="1"/>
</dbReference>
<protein>
    <recommendedName>
        <fullName evidence="1">HTH cro/C1-type domain-containing protein</fullName>
    </recommendedName>
</protein>
<evidence type="ECO:0000313" key="3">
    <source>
        <dbReference type="Proteomes" id="UP000886934"/>
    </source>
</evidence>
<dbReference type="RefSeq" id="WP_223940192.1">
    <property type="nucleotide sequence ID" value="NZ_BPNN01000040.1"/>
</dbReference>
<dbReference type="Proteomes" id="UP000886934">
    <property type="component" value="Unassembled WGS sequence"/>
</dbReference>
<sequence>MRRAYLDDDDREYVLATKRLLAQLIERRGIGIDDLAFETGIPETSLRRWLNTGNTSFMPLPAAGRICRALNIEIADMLLPLNRNCQRDRALRIFLQLPPELADAMIDQLIALAAAIGKPIQLDGR</sequence>
<gene>
    <name evidence="2" type="ORF">KAM351_27120</name>
</gene>
<dbReference type="EMBL" id="BPNN01000040">
    <property type="protein sequence ID" value="GJA64101.1"/>
    <property type="molecule type" value="Genomic_DNA"/>
</dbReference>
<proteinExistence type="predicted"/>
<name>A0AA37FXT5_AERCA</name>
<evidence type="ECO:0000313" key="2">
    <source>
        <dbReference type="EMBL" id="GJA64101.1"/>
    </source>
</evidence>